<sequence>VTKAMLKKEDISGASRLLRTVVRWHLLPPMEICNELLRLQGKQRRVDAMFATLDLMREGGVHPDTDSYQHLANTLVRSVDFVAGAVSMETLPTRML</sequence>
<evidence type="ECO:0000313" key="1">
    <source>
        <dbReference type="EMBL" id="AFJ69153.1"/>
    </source>
</evidence>
<reference evidence="1" key="1">
    <citation type="journal article" date="2012" name="Bioengineered">
        <title>Additional insights into the genome of the oleaginous model alga Nannochloropsis gaditana.</title>
        <authorList>
            <person name="Jinkerson R.E."/>
            <person name="Radakovits R."/>
            <person name="Posewitz M.C."/>
        </authorList>
    </citation>
    <scope>NUCLEOTIDE SEQUENCE</scope>
    <source>
        <strain evidence="1">CCMP526</strain>
    </source>
</reference>
<organism evidence="1">
    <name type="scientific">Nannochloropsis gaditana (strain CCMP526)</name>
    <name type="common">Green microalga</name>
    <name type="synonym">Microchloropsis gaditana</name>
    <dbReference type="NCBI Taxonomy" id="1093141"/>
    <lineage>
        <taxon>Eukaryota</taxon>
        <taxon>Sar</taxon>
        <taxon>Stramenopiles</taxon>
        <taxon>Ochrophyta</taxon>
        <taxon>Eustigmatophyceae</taxon>
        <taxon>Eustigmatales</taxon>
        <taxon>Monodopsidaceae</taxon>
        <taxon>Nannochloropsis</taxon>
    </lineage>
</organism>
<proteinExistence type="evidence at transcript level"/>
<dbReference type="InterPro" id="IPR011990">
    <property type="entry name" value="TPR-like_helical_dom_sf"/>
</dbReference>
<accession>I2CQH0</accession>
<gene>
    <name evidence="1" type="ORF">NGATSA_2036400</name>
</gene>
<feature type="non-terminal residue" evidence="1">
    <location>
        <position position="1"/>
    </location>
</feature>
<dbReference type="NCBIfam" id="TIGR00756">
    <property type="entry name" value="PPR"/>
    <property type="match status" value="1"/>
</dbReference>
<feature type="non-terminal residue" evidence="1">
    <location>
        <position position="96"/>
    </location>
</feature>
<dbReference type="AlphaFoldDB" id="I2CQH0"/>
<reference evidence="1" key="2">
    <citation type="journal article" date="2012" name="Nat. Commun.">
        <title>Draft genome sequence and genetic transformation of the oleaginous alga Nannochloropis gaditana.</title>
        <authorList>
            <person name="Radakovits R."/>
            <person name="Jinkerson R.E."/>
            <person name="Fuerstenberg S.I."/>
            <person name="Tae H."/>
            <person name="Settlage R.E."/>
            <person name="Boore J.L."/>
            <person name="Posewitz M.C."/>
        </authorList>
    </citation>
    <scope>NUCLEOTIDE SEQUENCE</scope>
    <source>
        <strain evidence="1">CCMP526</strain>
    </source>
</reference>
<dbReference type="EMBL" id="JU976105">
    <property type="protein sequence ID" value="AFJ69153.1"/>
    <property type="molecule type" value="mRNA"/>
</dbReference>
<name>I2CQH0_NANGC</name>
<dbReference type="InterPro" id="IPR002885">
    <property type="entry name" value="PPR_rpt"/>
</dbReference>
<evidence type="ECO:0008006" key="2">
    <source>
        <dbReference type="Google" id="ProtNLM"/>
    </source>
</evidence>
<dbReference type="Gene3D" id="1.25.40.10">
    <property type="entry name" value="Tetratricopeptide repeat domain"/>
    <property type="match status" value="1"/>
</dbReference>
<protein>
    <recommendedName>
        <fullName evidence="2">Pentatricopeptide repeat-containing protein</fullName>
    </recommendedName>
</protein>